<dbReference type="CDD" id="cd19087">
    <property type="entry name" value="AKR_AKR12A1_B1_C1"/>
    <property type="match status" value="1"/>
</dbReference>
<dbReference type="EMBL" id="SMGQ01000013">
    <property type="protein sequence ID" value="TCK92649.1"/>
    <property type="molecule type" value="Genomic_DNA"/>
</dbReference>
<gene>
    <name evidence="3" type="ORF">EDC19_1801</name>
</gene>
<dbReference type="Gene3D" id="3.20.20.100">
    <property type="entry name" value="NADP-dependent oxidoreductase domain"/>
    <property type="match status" value="1"/>
</dbReference>
<dbReference type="PANTHER" id="PTHR43364">
    <property type="entry name" value="NADH-SPECIFIC METHYLGLYOXAL REDUCTASE-RELATED"/>
    <property type="match status" value="1"/>
</dbReference>
<dbReference type="Pfam" id="PF00248">
    <property type="entry name" value="Aldo_ket_red"/>
    <property type="match status" value="1"/>
</dbReference>
<dbReference type="InterPro" id="IPR050523">
    <property type="entry name" value="AKR_Detox_Biosynth"/>
</dbReference>
<sequence length="325" mass="36391">MEYRTVGKTGIQVSNLCFGTMSFGGDADVETSKAMFNKCRETGINFFDTANAYSDGRSEEILGECIANCRDEIVLTTKVFLPTSDDVNARGLSRRHIMLEVEKSLKRLKTDRIDFYFVHMFDETTPIEETLRALDDLQRQGKILYPAVSNWAAWQIAKALGISAKEQLARFELIQPMYNLVKRQAEVEILPLAESEEIGVISYSPLGGGLLTGKYGVNRQPQKGRLLENQMYVNRYGDEMNYVVADRFNTYAKEKGINPATLSVAWVMSHPAITAPIIGARNVEQLEASLDAINIDMTPQWREEISALSVTPQPATDRSESLVSK</sequence>
<dbReference type="InterPro" id="IPR023210">
    <property type="entry name" value="NADP_OxRdtase_dom"/>
</dbReference>
<dbReference type="PANTHER" id="PTHR43364:SF4">
    <property type="entry name" value="NAD(P)-LINKED OXIDOREDUCTASE SUPERFAMILY PROTEIN"/>
    <property type="match status" value="1"/>
</dbReference>
<dbReference type="Proteomes" id="UP000294545">
    <property type="component" value="Unassembled WGS sequence"/>
</dbReference>
<organism evidence="3 4">
    <name type="scientific">Natranaerovirga hydrolytica</name>
    <dbReference type="NCBI Taxonomy" id="680378"/>
    <lineage>
        <taxon>Bacteria</taxon>
        <taxon>Bacillati</taxon>
        <taxon>Bacillota</taxon>
        <taxon>Clostridia</taxon>
        <taxon>Lachnospirales</taxon>
        <taxon>Natranaerovirgaceae</taxon>
        <taxon>Natranaerovirga</taxon>
    </lineage>
</organism>
<protein>
    <submittedName>
        <fullName evidence="3">Aryl-alcohol dehydrogenase-like predicted oxidoreductase</fullName>
    </submittedName>
</protein>
<dbReference type="GO" id="GO:0005829">
    <property type="term" value="C:cytosol"/>
    <property type="evidence" value="ECO:0007669"/>
    <property type="project" value="TreeGrafter"/>
</dbReference>
<keyword evidence="4" id="KW-1185">Reference proteome</keyword>
<evidence type="ECO:0000259" key="2">
    <source>
        <dbReference type="Pfam" id="PF00248"/>
    </source>
</evidence>
<evidence type="ECO:0000256" key="1">
    <source>
        <dbReference type="ARBA" id="ARBA00023002"/>
    </source>
</evidence>
<dbReference type="GO" id="GO:0016491">
    <property type="term" value="F:oxidoreductase activity"/>
    <property type="evidence" value="ECO:0007669"/>
    <property type="project" value="UniProtKB-KW"/>
</dbReference>
<dbReference type="OrthoDB" id="9804790at2"/>
<dbReference type="InterPro" id="IPR036812">
    <property type="entry name" value="NAD(P)_OxRdtase_dom_sf"/>
</dbReference>
<reference evidence="3 4" key="1">
    <citation type="submission" date="2019-03" db="EMBL/GenBank/DDBJ databases">
        <title>Genomic Encyclopedia of Type Strains, Phase IV (KMG-IV): sequencing the most valuable type-strain genomes for metagenomic binning, comparative biology and taxonomic classification.</title>
        <authorList>
            <person name="Goeker M."/>
        </authorList>
    </citation>
    <scope>NUCLEOTIDE SEQUENCE [LARGE SCALE GENOMIC DNA]</scope>
    <source>
        <strain evidence="3 4">DSM 24176</strain>
    </source>
</reference>
<accession>A0A4R1MQ53</accession>
<proteinExistence type="predicted"/>
<evidence type="ECO:0000313" key="4">
    <source>
        <dbReference type="Proteomes" id="UP000294545"/>
    </source>
</evidence>
<dbReference type="RefSeq" id="WP_132282516.1">
    <property type="nucleotide sequence ID" value="NZ_SMGQ01000013.1"/>
</dbReference>
<dbReference type="AlphaFoldDB" id="A0A4R1MQ53"/>
<evidence type="ECO:0000313" key="3">
    <source>
        <dbReference type="EMBL" id="TCK92649.1"/>
    </source>
</evidence>
<name>A0A4R1MQ53_9FIRM</name>
<dbReference type="FunFam" id="3.20.20.100:FF:000004">
    <property type="entry name" value="Oxidoreductase, aldo/keto reductase"/>
    <property type="match status" value="1"/>
</dbReference>
<feature type="domain" description="NADP-dependent oxidoreductase" evidence="2">
    <location>
        <begin position="16"/>
        <end position="305"/>
    </location>
</feature>
<keyword evidence="1" id="KW-0560">Oxidoreductase</keyword>
<comment type="caution">
    <text evidence="3">The sequence shown here is derived from an EMBL/GenBank/DDBJ whole genome shotgun (WGS) entry which is preliminary data.</text>
</comment>
<dbReference type="SUPFAM" id="SSF51430">
    <property type="entry name" value="NAD(P)-linked oxidoreductase"/>
    <property type="match status" value="1"/>
</dbReference>